<dbReference type="SUPFAM" id="SSF46785">
    <property type="entry name" value="Winged helix' DNA-binding domain"/>
    <property type="match status" value="1"/>
</dbReference>
<dbReference type="EMBL" id="SMKA01000002">
    <property type="protein sequence ID" value="TDC35470.1"/>
    <property type="molecule type" value="Genomic_DNA"/>
</dbReference>
<comment type="caution">
    <text evidence="5">The sequence shown here is derived from an EMBL/GenBank/DDBJ whole genome shotgun (WGS) entry which is preliminary data.</text>
</comment>
<dbReference type="GO" id="GO:0003700">
    <property type="term" value="F:DNA-binding transcription factor activity"/>
    <property type="evidence" value="ECO:0007669"/>
    <property type="project" value="InterPro"/>
</dbReference>
<evidence type="ECO:0000256" key="1">
    <source>
        <dbReference type="ARBA" id="ARBA00023015"/>
    </source>
</evidence>
<name>A0A4R4QIR0_9ACTN</name>
<keyword evidence="3" id="KW-0804">Transcription</keyword>
<dbReference type="InterPro" id="IPR036390">
    <property type="entry name" value="WH_DNA-bd_sf"/>
</dbReference>
<protein>
    <submittedName>
        <fullName evidence="5">GntR family transcriptional regulator</fullName>
    </submittedName>
</protein>
<dbReference type="AlphaFoldDB" id="A0A4R4QIR0"/>
<dbReference type="InterPro" id="IPR036388">
    <property type="entry name" value="WH-like_DNA-bd_sf"/>
</dbReference>
<dbReference type="Gene3D" id="1.10.10.10">
    <property type="entry name" value="Winged helix-like DNA-binding domain superfamily/Winged helix DNA-binding domain"/>
    <property type="match status" value="1"/>
</dbReference>
<keyword evidence="6" id="KW-1185">Reference proteome</keyword>
<dbReference type="InterPro" id="IPR000485">
    <property type="entry name" value="AsnC-type_HTH_dom"/>
</dbReference>
<feature type="domain" description="HTH gntR-type" evidence="4">
    <location>
        <begin position="22"/>
        <end position="89"/>
    </location>
</feature>
<evidence type="ECO:0000259" key="4">
    <source>
        <dbReference type="PROSITE" id="PS50949"/>
    </source>
</evidence>
<dbReference type="InterPro" id="IPR008920">
    <property type="entry name" value="TF_FadR/GntR_C"/>
</dbReference>
<dbReference type="SMART" id="SM00345">
    <property type="entry name" value="HTH_GNTR"/>
    <property type="match status" value="1"/>
</dbReference>
<organism evidence="5 6">
    <name type="scientific">Kribbella albertanoniae</name>
    <dbReference type="NCBI Taxonomy" id="1266829"/>
    <lineage>
        <taxon>Bacteria</taxon>
        <taxon>Bacillati</taxon>
        <taxon>Actinomycetota</taxon>
        <taxon>Actinomycetes</taxon>
        <taxon>Propionibacteriales</taxon>
        <taxon>Kribbellaceae</taxon>
        <taxon>Kribbella</taxon>
    </lineage>
</organism>
<evidence type="ECO:0000256" key="2">
    <source>
        <dbReference type="ARBA" id="ARBA00023125"/>
    </source>
</evidence>
<dbReference type="PANTHER" id="PTHR43537">
    <property type="entry name" value="TRANSCRIPTIONAL REGULATOR, GNTR FAMILY"/>
    <property type="match status" value="1"/>
</dbReference>
<dbReference type="GO" id="GO:0043565">
    <property type="term" value="F:sequence-specific DNA binding"/>
    <property type="evidence" value="ECO:0007669"/>
    <property type="project" value="InterPro"/>
</dbReference>
<dbReference type="Pfam" id="PF00392">
    <property type="entry name" value="GntR"/>
    <property type="match status" value="1"/>
</dbReference>
<dbReference type="InterPro" id="IPR011711">
    <property type="entry name" value="GntR_C"/>
</dbReference>
<evidence type="ECO:0000256" key="3">
    <source>
        <dbReference type="ARBA" id="ARBA00023163"/>
    </source>
</evidence>
<dbReference type="PANTHER" id="PTHR43537:SF45">
    <property type="entry name" value="GNTR FAMILY REGULATORY PROTEIN"/>
    <property type="match status" value="1"/>
</dbReference>
<dbReference type="SMART" id="SM00895">
    <property type="entry name" value="FCD"/>
    <property type="match status" value="1"/>
</dbReference>
<dbReference type="Pfam" id="PF07729">
    <property type="entry name" value="FCD"/>
    <property type="match status" value="1"/>
</dbReference>
<keyword evidence="1" id="KW-0805">Transcription regulation</keyword>
<dbReference type="PRINTS" id="PR00033">
    <property type="entry name" value="HTHASNC"/>
</dbReference>
<reference evidence="5 6" key="1">
    <citation type="submission" date="2019-03" db="EMBL/GenBank/DDBJ databases">
        <title>Draft genome sequences of novel Actinobacteria.</title>
        <authorList>
            <person name="Sahin N."/>
            <person name="Ay H."/>
            <person name="Saygin H."/>
        </authorList>
    </citation>
    <scope>NUCLEOTIDE SEQUENCE [LARGE SCALE GENOMIC DNA]</scope>
    <source>
        <strain evidence="5 6">JCM 30547</strain>
    </source>
</reference>
<dbReference type="Proteomes" id="UP000295075">
    <property type="component" value="Unassembled WGS sequence"/>
</dbReference>
<gene>
    <name evidence="5" type="ORF">E1261_00985</name>
</gene>
<evidence type="ECO:0000313" key="5">
    <source>
        <dbReference type="EMBL" id="TDC35470.1"/>
    </source>
</evidence>
<dbReference type="OrthoDB" id="8663149at2"/>
<evidence type="ECO:0000313" key="6">
    <source>
        <dbReference type="Proteomes" id="UP000295075"/>
    </source>
</evidence>
<dbReference type="PROSITE" id="PS50949">
    <property type="entry name" value="HTH_GNTR"/>
    <property type="match status" value="1"/>
</dbReference>
<dbReference type="SUPFAM" id="SSF48008">
    <property type="entry name" value="GntR ligand-binding domain-like"/>
    <property type="match status" value="1"/>
</dbReference>
<dbReference type="Gene3D" id="1.20.120.530">
    <property type="entry name" value="GntR ligand-binding domain-like"/>
    <property type="match status" value="1"/>
</dbReference>
<sequence length="228" mass="24711">MIAHRRNRGSAVAFEDASVTQELLSDKVYGLVRKGILDGSQAPGSRLVESEIARTLGVSQAPVRDAIKRLVHEGMVISLPRRGNYVTELSTEEFTIGRELRAAVEQIGAETVARLEGVDTSRLRTVAEQMVVAAAAEDRAELRLLDMQFHRTAVELAASPLLVRVWSIMEPSLISQHVIGDPAFTGDWDAVAQDHVRLVDLLDAGDAPVAGQAFFVHAVGQGKFPPKA</sequence>
<keyword evidence="2" id="KW-0238">DNA-binding</keyword>
<accession>A0A4R4QIR0</accession>
<dbReference type="InterPro" id="IPR000524">
    <property type="entry name" value="Tscrpt_reg_HTH_GntR"/>
</dbReference>
<proteinExistence type="predicted"/>
<dbReference type="CDD" id="cd07377">
    <property type="entry name" value="WHTH_GntR"/>
    <property type="match status" value="1"/>
</dbReference>